<dbReference type="GO" id="GO:0005634">
    <property type="term" value="C:nucleus"/>
    <property type="evidence" value="ECO:0007669"/>
    <property type="project" value="UniProtKB-SubCell"/>
</dbReference>
<sequence length="210" mass="23714">MPEYTITYFAVRGRCSAMRMLLSDQGQVWKEEVVSLEQWTEGTLKKSCLFGQLPKFQDGNLVLFQSNAVLRHLARKHGLYGKDETEATMIDMANDGVEDLRVKYAILIYQRYESGKEDFIKNIPTELKPFNDLLAKNNAGKDFLVGNKISFVDYNLVDLLSNLEVLSPGCLKAVPLVEAYVHRIVSRPQLKAYLASDAHTKLPINGNGKQ</sequence>
<dbReference type="CDD" id="cd03210">
    <property type="entry name" value="GST_C_Pi"/>
    <property type="match status" value="1"/>
</dbReference>
<dbReference type="PANTHER" id="PTHR11571:SF141">
    <property type="entry name" value="GLUTATHIONE S-TRANSFERASE"/>
    <property type="match status" value="1"/>
</dbReference>
<dbReference type="EMBL" id="JN662349">
    <property type="protein sequence ID" value="AEX59322.1"/>
    <property type="molecule type" value="mRNA"/>
</dbReference>
<dbReference type="PANTHER" id="PTHR11571">
    <property type="entry name" value="GLUTATHIONE S-TRANSFERASE"/>
    <property type="match status" value="1"/>
</dbReference>
<evidence type="ECO:0000256" key="1">
    <source>
        <dbReference type="ARBA" id="ARBA00007297"/>
    </source>
</evidence>
<dbReference type="PROSITE" id="PS50404">
    <property type="entry name" value="GST_NTER"/>
    <property type="match status" value="1"/>
</dbReference>
<dbReference type="SFLD" id="SFLDS00019">
    <property type="entry name" value="Glutathione_Transferase_(cytos"/>
    <property type="match status" value="1"/>
</dbReference>
<proteinExistence type="evidence at transcript level"/>
<dbReference type="InterPro" id="IPR004046">
    <property type="entry name" value="GST_C"/>
</dbReference>
<dbReference type="GO" id="GO:0004364">
    <property type="term" value="F:glutathione transferase activity"/>
    <property type="evidence" value="ECO:0007669"/>
    <property type="project" value="UniProtKB-UniRule"/>
</dbReference>
<dbReference type="FunFam" id="1.20.1050.10:FF:000047">
    <property type="entry name" value="Glutathione S-transferase P"/>
    <property type="match status" value="1"/>
</dbReference>
<dbReference type="InterPro" id="IPR004045">
    <property type="entry name" value="Glutathione_S-Trfase_N"/>
</dbReference>
<dbReference type="InterPro" id="IPR036249">
    <property type="entry name" value="Thioredoxin-like_sf"/>
</dbReference>
<dbReference type="AlphaFoldDB" id="H2E097"/>
<dbReference type="Pfam" id="PF14497">
    <property type="entry name" value="GST_C_3"/>
    <property type="match status" value="1"/>
</dbReference>
<feature type="domain" description="GST C-terminal" evidence="6">
    <location>
        <begin position="83"/>
        <end position="204"/>
    </location>
</feature>
<evidence type="ECO:0000256" key="3">
    <source>
        <dbReference type="ARBA" id="ARBA00022679"/>
    </source>
</evidence>
<dbReference type="PRINTS" id="PR01268">
    <property type="entry name" value="GSTRNSFRASEP"/>
</dbReference>
<reference evidence="7" key="1">
    <citation type="submission" date="2011-09" db="EMBL/GenBank/DDBJ databases">
        <authorList>
            <person name="Wang Y."/>
            <person name="He M.W."/>
            <person name="Feng L.R."/>
            <person name="Liu Q."/>
            <person name="Tian J."/>
        </authorList>
    </citation>
    <scope>NUCLEOTIDE SEQUENCE</scope>
    <source>
        <tissue evidence="7">Liver</tissue>
    </source>
</reference>
<dbReference type="CDD" id="cd03076">
    <property type="entry name" value="GST_N_Pi"/>
    <property type="match status" value="1"/>
</dbReference>
<dbReference type="InterPro" id="IPR050213">
    <property type="entry name" value="GST_superfamily"/>
</dbReference>
<dbReference type="InterPro" id="IPR003082">
    <property type="entry name" value="GST_pi"/>
</dbReference>
<evidence type="ECO:0000256" key="2">
    <source>
        <dbReference type="ARBA" id="ARBA00011738"/>
    </source>
</evidence>
<dbReference type="InterPro" id="IPR036282">
    <property type="entry name" value="Glutathione-S-Trfase_C_sf"/>
</dbReference>
<keyword evidence="4" id="KW-0539">Nucleus</keyword>
<feature type="domain" description="GST N-terminal" evidence="5">
    <location>
        <begin position="2"/>
        <end position="81"/>
    </location>
</feature>
<dbReference type="InterPro" id="IPR010987">
    <property type="entry name" value="Glutathione-S-Trfase_C-like"/>
</dbReference>
<dbReference type="PROSITE" id="PS50405">
    <property type="entry name" value="GST_CTER"/>
    <property type="match status" value="1"/>
</dbReference>
<protein>
    <recommendedName>
        <fullName evidence="4">Glutathione S-transferase</fullName>
        <ecNumber evidence="4">2.5.1.18</ecNumber>
    </recommendedName>
    <alternativeName>
        <fullName evidence="4">GST class-pi</fullName>
    </alternativeName>
</protein>
<dbReference type="GO" id="GO:0005829">
    <property type="term" value="C:cytosol"/>
    <property type="evidence" value="ECO:0007669"/>
    <property type="project" value="TreeGrafter"/>
</dbReference>
<evidence type="ECO:0000259" key="6">
    <source>
        <dbReference type="PROSITE" id="PS50405"/>
    </source>
</evidence>
<dbReference type="GO" id="GO:0006749">
    <property type="term" value="P:glutathione metabolic process"/>
    <property type="evidence" value="ECO:0007669"/>
    <property type="project" value="UniProtKB-UniRule"/>
</dbReference>
<comment type="subunit">
    <text evidence="2 4">Homodimer.</text>
</comment>
<dbReference type="SUPFAM" id="SSF47616">
    <property type="entry name" value="GST C-terminal domain-like"/>
    <property type="match status" value="1"/>
</dbReference>
<comment type="subcellular location">
    <subcellularLocation>
        <location evidence="4">Cytoplasm</location>
    </subcellularLocation>
    <subcellularLocation>
        <location evidence="4">Mitochondrion</location>
    </subcellularLocation>
    <subcellularLocation>
        <location evidence="4">Nucleus</location>
    </subcellularLocation>
</comment>
<dbReference type="Pfam" id="PF02798">
    <property type="entry name" value="GST_N"/>
    <property type="match status" value="1"/>
</dbReference>
<dbReference type="InterPro" id="IPR040079">
    <property type="entry name" value="Glutathione_S-Trfase"/>
</dbReference>
<evidence type="ECO:0000259" key="5">
    <source>
        <dbReference type="PROSITE" id="PS50404"/>
    </source>
</evidence>
<dbReference type="FunFam" id="3.40.30.10:FF:000071">
    <property type="entry name" value="Glutathione S-transferase P"/>
    <property type="match status" value="1"/>
</dbReference>
<keyword evidence="4" id="KW-0496">Mitochondrion</keyword>
<evidence type="ECO:0000256" key="4">
    <source>
        <dbReference type="RuleBase" id="RU368105"/>
    </source>
</evidence>
<dbReference type="GO" id="GO:0005739">
    <property type="term" value="C:mitochondrion"/>
    <property type="evidence" value="ECO:0007669"/>
    <property type="project" value="UniProtKB-SubCell"/>
</dbReference>
<dbReference type="Gene3D" id="3.40.30.10">
    <property type="entry name" value="Glutaredoxin"/>
    <property type="match status" value="1"/>
</dbReference>
<name>H2E097_TRIOB</name>
<dbReference type="SUPFAM" id="SSF52833">
    <property type="entry name" value="Thioredoxin-like"/>
    <property type="match status" value="1"/>
</dbReference>
<dbReference type="SFLD" id="SFLDG01205">
    <property type="entry name" value="AMPS.1"/>
    <property type="match status" value="1"/>
</dbReference>
<comment type="catalytic activity">
    <reaction evidence="4">
        <text>RX + glutathione = an S-substituted glutathione + a halide anion + H(+)</text>
        <dbReference type="Rhea" id="RHEA:16437"/>
        <dbReference type="ChEBI" id="CHEBI:15378"/>
        <dbReference type="ChEBI" id="CHEBI:16042"/>
        <dbReference type="ChEBI" id="CHEBI:17792"/>
        <dbReference type="ChEBI" id="CHEBI:57925"/>
        <dbReference type="ChEBI" id="CHEBI:90779"/>
        <dbReference type="EC" id="2.5.1.18"/>
    </reaction>
</comment>
<accession>H2E097</accession>
<dbReference type="EC" id="2.5.1.18" evidence="4"/>
<organism evidence="7">
    <name type="scientific">Triaenodon obesus</name>
    <name type="common">Whitetip reef shark</name>
    <name type="synonym">Carcharias obesus</name>
    <dbReference type="NCBI Taxonomy" id="496413"/>
    <lineage>
        <taxon>Eukaryota</taxon>
        <taxon>Metazoa</taxon>
        <taxon>Chordata</taxon>
        <taxon>Craniata</taxon>
        <taxon>Vertebrata</taxon>
        <taxon>Chondrichthyes</taxon>
        <taxon>Elasmobranchii</taxon>
        <taxon>Galeomorphii</taxon>
        <taxon>Galeoidea</taxon>
        <taxon>Carcharhiniformes</taxon>
        <taxon>Carcharhinidae</taxon>
        <taxon>Triaenodon</taxon>
    </lineage>
</organism>
<dbReference type="Gene3D" id="1.20.1050.10">
    <property type="match status" value="1"/>
</dbReference>
<dbReference type="SFLD" id="SFLDG00363">
    <property type="entry name" value="AMPS_(cytGST):_Alpha-__Mu-__Pi"/>
    <property type="match status" value="1"/>
</dbReference>
<comment type="function">
    <text evidence="4">Conjugation of reduced glutathione to a wide number of exogenous and endogenous hydrophobic electrophiles.</text>
</comment>
<keyword evidence="4" id="KW-0963">Cytoplasm</keyword>
<evidence type="ECO:0000313" key="7">
    <source>
        <dbReference type="EMBL" id="AEX59322.1"/>
    </source>
</evidence>
<keyword evidence="3 4" id="KW-0808">Transferase</keyword>
<comment type="similarity">
    <text evidence="1 4">Belongs to the GST superfamily. Pi family.</text>
</comment>